<evidence type="ECO:0000313" key="2">
    <source>
        <dbReference type="Proteomes" id="UP001157946"/>
    </source>
</evidence>
<dbReference type="RefSeq" id="WP_284723925.1">
    <property type="nucleotide sequence ID" value="NZ_FXTU01000001.1"/>
</dbReference>
<comment type="caution">
    <text evidence="1">The sequence shown here is derived from an EMBL/GenBank/DDBJ whole genome shotgun (WGS) entry which is preliminary data.</text>
</comment>
<dbReference type="Proteomes" id="UP001157946">
    <property type="component" value="Unassembled WGS sequence"/>
</dbReference>
<dbReference type="AlphaFoldDB" id="A0AA46ADD2"/>
<evidence type="ECO:0000313" key="1">
    <source>
        <dbReference type="EMBL" id="SMP04812.1"/>
    </source>
</evidence>
<keyword evidence="2" id="KW-1185">Reference proteome</keyword>
<gene>
    <name evidence="1" type="ORF">SAMN06265361_101570</name>
</gene>
<reference evidence="1" key="1">
    <citation type="submission" date="2017-05" db="EMBL/GenBank/DDBJ databases">
        <authorList>
            <person name="Varghese N."/>
            <person name="Submissions S."/>
        </authorList>
    </citation>
    <scope>NUCLEOTIDE SEQUENCE</scope>
    <source>
        <strain evidence="1">DSM 45262</strain>
    </source>
</reference>
<dbReference type="EMBL" id="FXTU01000001">
    <property type="protein sequence ID" value="SMP04812.1"/>
    <property type="molecule type" value="Genomic_DNA"/>
</dbReference>
<accession>A0AA46ADD2</accession>
<name>A0AA46ADD2_9BACL</name>
<sequence length="49" mass="5540">MSAAIAQPIKKSDNEKKKLRQLKKISIKLMSPQKPIVMWYGAGDDAPER</sequence>
<protein>
    <submittedName>
        <fullName evidence="1">Uncharacterized protein</fullName>
    </submittedName>
</protein>
<organism evidence="1 2">
    <name type="scientific">Laceyella tengchongensis</name>
    <dbReference type="NCBI Taxonomy" id="574699"/>
    <lineage>
        <taxon>Bacteria</taxon>
        <taxon>Bacillati</taxon>
        <taxon>Bacillota</taxon>
        <taxon>Bacilli</taxon>
        <taxon>Bacillales</taxon>
        <taxon>Thermoactinomycetaceae</taxon>
        <taxon>Laceyella</taxon>
    </lineage>
</organism>
<proteinExistence type="predicted"/>